<dbReference type="SUPFAM" id="SSF47413">
    <property type="entry name" value="lambda repressor-like DNA-binding domains"/>
    <property type="match status" value="1"/>
</dbReference>
<organism evidence="3 4">
    <name type="scientific">Pseudohalioglobus lutimaris</name>
    <dbReference type="NCBI Taxonomy" id="1737061"/>
    <lineage>
        <taxon>Bacteria</taxon>
        <taxon>Pseudomonadati</taxon>
        <taxon>Pseudomonadota</taxon>
        <taxon>Gammaproteobacteria</taxon>
        <taxon>Cellvibrionales</taxon>
        <taxon>Halieaceae</taxon>
        <taxon>Pseudohalioglobus</taxon>
    </lineage>
</organism>
<dbReference type="PROSITE" id="PS50943">
    <property type="entry name" value="HTH_CROC1"/>
    <property type="match status" value="1"/>
</dbReference>
<dbReference type="GO" id="GO:0003677">
    <property type="term" value="F:DNA binding"/>
    <property type="evidence" value="ECO:0007669"/>
    <property type="project" value="UniProtKB-KW"/>
</dbReference>
<dbReference type="OrthoDB" id="9793869at2"/>
<feature type="domain" description="HTH cro/C1-type" evidence="2">
    <location>
        <begin position="24"/>
        <end position="70"/>
    </location>
</feature>
<protein>
    <submittedName>
        <fullName evidence="3">Addiction module antidote protein, HigA family</fullName>
    </submittedName>
</protein>
<dbReference type="Pfam" id="PF01381">
    <property type="entry name" value="HTH_3"/>
    <property type="match status" value="1"/>
</dbReference>
<dbReference type="InterPro" id="IPR010982">
    <property type="entry name" value="Lambda_DNA-bd_dom_sf"/>
</dbReference>
<evidence type="ECO:0000313" key="4">
    <source>
        <dbReference type="Proteomes" id="UP000235005"/>
    </source>
</evidence>
<dbReference type="InterPro" id="IPR001387">
    <property type="entry name" value="Cro/C1-type_HTH"/>
</dbReference>
<dbReference type="EMBL" id="PKUS01000003">
    <property type="protein sequence ID" value="PLW69880.1"/>
    <property type="molecule type" value="Genomic_DNA"/>
</dbReference>
<dbReference type="PANTHER" id="PTHR36924">
    <property type="entry name" value="ANTITOXIN HIGA-1"/>
    <property type="match status" value="1"/>
</dbReference>
<keyword evidence="1" id="KW-0238">DNA-binding</keyword>
<dbReference type="Proteomes" id="UP000235005">
    <property type="component" value="Unassembled WGS sequence"/>
</dbReference>
<dbReference type="NCBIfam" id="TIGR02607">
    <property type="entry name" value="antidote_HigA"/>
    <property type="match status" value="1"/>
</dbReference>
<accession>A0A2N5X5W1</accession>
<dbReference type="AlphaFoldDB" id="A0A2N5X5W1"/>
<evidence type="ECO:0000256" key="1">
    <source>
        <dbReference type="ARBA" id="ARBA00023125"/>
    </source>
</evidence>
<keyword evidence="4" id="KW-1185">Reference proteome</keyword>
<evidence type="ECO:0000259" key="2">
    <source>
        <dbReference type="PROSITE" id="PS50943"/>
    </source>
</evidence>
<sequence length="100" mass="11255">MNITKRQPVSVGEMINEEFLLPMGLTQGQLAEAMGVSRKTVNELCTNRRAITADTALMLAKVFGNSAEFWLNLQQRNELWKALNTPKRRARIEKARPVAA</sequence>
<evidence type="ECO:0000313" key="3">
    <source>
        <dbReference type="EMBL" id="PLW69880.1"/>
    </source>
</evidence>
<gene>
    <name evidence="3" type="primary">higA</name>
    <name evidence="3" type="ORF">C0039_04930</name>
</gene>
<comment type="caution">
    <text evidence="3">The sequence shown here is derived from an EMBL/GenBank/DDBJ whole genome shotgun (WGS) entry which is preliminary data.</text>
</comment>
<dbReference type="PANTHER" id="PTHR36924:SF1">
    <property type="entry name" value="ANTITOXIN HIGA-1"/>
    <property type="match status" value="1"/>
</dbReference>
<name>A0A2N5X5W1_9GAMM</name>
<dbReference type="InterPro" id="IPR013430">
    <property type="entry name" value="Toxin_antidote_HigA"/>
</dbReference>
<dbReference type="CDD" id="cd00093">
    <property type="entry name" value="HTH_XRE"/>
    <property type="match status" value="1"/>
</dbReference>
<dbReference type="SMART" id="SM00530">
    <property type="entry name" value="HTH_XRE"/>
    <property type="match status" value="1"/>
</dbReference>
<dbReference type="RefSeq" id="WP_101517413.1">
    <property type="nucleotide sequence ID" value="NZ_PKUS01000003.1"/>
</dbReference>
<proteinExistence type="predicted"/>
<dbReference type="Gene3D" id="1.10.260.40">
    <property type="entry name" value="lambda repressor-like DNA-binding domains"/>
    <property type="match status" value="1"/>
</dbReference>
<reference evidence="3 4" key="1">
    <citation type="submission" date="2018-01" db="EMBL/GenBank/DDBJ databases">
        <title>The draft genome sequence of Halioglobus lutimaris HF004.</title>
        <authorList>
            <person name="Du Z.-J."/>
            <person name="Shi M.-J."/>
        </authorList>
    </citation>
    <scope>NUCLEOTIDE SEQUENCE [LARGE SCALE GENOMIC DNA]</scope>
    <source>
        <strain evidence="3 4">HF004</strain>
    </source>
</reference>